<dbReference type="Pfam" id="PF03704">
    <property type="entry name" value="BTAD"/>
    <property type="match status" value="1"/>
</dbReference>
<dbReference type="KEGG" id="sgz:C0216_17460"/>
<accession>A0A344U275</accession>
<feature type="DNA-binding region" description="OmpR/PhoB-type" evidence="6">
    <location>
        <begin position="15"/>
        <end position="120"/>
    </location>
</feature>
<dbReference type="PANTHER" id="PTHR35807">
    <property type="entry name" value="TRANSCRIPTIONAL REGULATOR REDD-RELATED"/>
    <property type="match status" value="1"/>
</dbReference>
<evidence type="ECO:0000256" key="7">
    <source>
        <dbReference type="SAM" id="MobiDB-lite"/>
    </source>
</evidence>
<dbReference type="InterPro" id="IPR005158">
    <property type="entry name" value="BTAD"/>
</dbReference>
<keyword evidence="10" id="KW-1185">Reference proteome</keyword>
<dbReference type="PANTHER" id="PTHR35807:SF1">
    <property type="entry name" value="TRANSCRIPTIONAL REGULATOR REDD"/>
    <property type="match status" value="1"/>
</dbReference>
<reference evidence="9 10" key="1">
    <citation type="submission" date="2018-01" db="EMBL/GenBank/DDBJ databases">
        <title>Draft genome Sequence of streptomyces globosus LZH-48.</title>
        <authorList>
            <person name="Ran K."/>
            <person name="Li Z."/>
            <person name="Wei S."/>
            <person name="Dong R."/>
        </authorList>
    </citation>
    <scope>NUCLEOTIDE SEQUENCE [LARGE SCALE GENOMIC DNA]</scope>
    <source>
        <strain evidence="9 10">LZH-48</strain>
    </source>
</reference>
<dbReference type="PROSITE" id="PS51755">
    <property type="entry name" value="OMPR_PHOB"/>
    <property type="match status" value="1"/>
</dbReference>
<dbReference type="PRINTS" id="PR00364">
    <property type="entry name" value="DISEASERSIST"/>
</dbReference>
<proteinExistence type="inferred from homology"/>
<organism evidence="9 10">
    <name type="scientific">Streptomyces globosus</name>
    <dbReference type="NCBI Taxonomy" id="68209"/>
    <lineage>
        <taxon>Bacteria</taxon>
        <taxon>Bacillati</taxon>
        <taxon>Actinomycetota</taxon>
        <taxon>Actinomycetes</taxon>
        <taxon>Kitasatosporales</taxon>
        <taxon>Streptomycetaceae</taxon>
        <taxon>Streptomyces</taxon>
    </lineage>
</organism>
<feature type="domain" description="OmpR/PhoB-type" evidence="8">
    <location>
        <begin position="15"/>
        <end position="120"/>
    </location>
</feature>
<dbReference type="AlphaFoldDB" id="A0A344U275"/>
<dbReference type="Pfam" id="PF00486">
    <property type="entry name" value="Trans_reg_C"/>
    <property type="match status" value="1"/>
</dbReference>
<evidence type="ECO:0000256" key="2">
    <source>
        <dbReference type="ARBA" id="ARBA00023012"/>
    </source>
</evidence>
<evidence type="ECO:0000256" key="4">
    <source>
        <dbReference type="ARBA" id="ARBA00023125"/>
    </source>
</evidence>
<keyword evidence="5" id="KW-0804">Transcription</keyword>
<evidence type="ECO:0000256" key="5">
    <source>
        <dbReference type="ARBA" id="ARBA00023163"/>
    </source>
</evidence>
<sequence>MGAYGGTDGSSGGGGRGGGVPGLRFRMLGPMTAHAPDGTPLGLGPNQQRALLAVLLLRRGRPAPMADLLGALWGERPPPRAVGTLRTYVSRLRTLFEPERPSRAPARLLVSASDGYALRLRDPFLDIAEFERGIAEAARLRTAGATGDAYRTLGEALGLWAGTPLAGLPGPYAETQRDRLTEMWLTAREDHFHGALELGLDRDTAAVADLRAFAAEHPLRERAQALLMLALHRAGRSREALAVYGSTCDTLARELGTGPGPELTALHRRLTARAAPAAPPPAPAPREAPRPAPAGTGPAGRCLAGRSSELALLDEVLAGTGSGVPVAVLTGMPGIGKTALADRAAALSGPRFPDGVLRADLGAGSARALAGLLGALGVPAQALPDGIEARAALYRSLLDGRRVLVLLDDARDTAGLLPLLPAARGCAALVTAPGRGLVVPGARLVDVPELDDDAALLLLGAAAGEQRVRAEPDAVLDLVRQCAGLPLALHLAGTRLRHEPALTAAALASPDGGGLTARLRAGGRSVEDAFRRRCATLAPAALHMLRATAAAPDGFGPAAAAALLNGGEPSGAAPAAAAGAAVPEAADLIEAIVDAGLLRPAASGRYRYHPLVRAYARHRLTAA</sequence>
<dbReference type="InterPro" id="IPR051677">
    <property type="entry name" value="AfsR-DnrI-RedD_regulator"/>
</dbReference>
<name>A0A344U275_9ACTN</name>
<gene>
    <name evidence="9" type="ORF">C0216_17460</name>
</gene>
<dbReference type="OrthoDB" id="4336084at2"/>
<feature type="compositionally biased region" description="Gly residues" evidence="7">
    <location>
        <begin position="1"/>
        <end position="21"/>
    </location>
</feature>
<dbReference type="GO" id="GO:0000160">
    <property type="term" value="P:phosphorelay signal transduction system"/>
    <property type="evidence" value="ECO:0007669"/>
    <property type="project" value="UniProtKB-KW"/>
</dbReference>
<dbReference type="GO" id="GO:0043531">
    <property type="term" value="F:ADP binding"/>
    <property type="evidence" value="ECO:0007669"/>
    <property type="project" value="InterPro"/>
</dbReference>
<dbReference type="InterPro" id="IPR036388">
    <property type="entry name" value="WH-like_DNA-bd_sf"/>
</dbReference>
<dbReference type="InterPro" id="IPR011990">
    <property type="entry name" value="TPR-like_helical_dom_sf"/>
</dbReference>
<dbReference type="SUPFAM" id="SSF52540">
    <property type="entry name" value="P-loop containing nucleoside triphosphate hydrolases"/>
    <property type="match status" value="1"/>
</dbReference>
<dbReference type="GO" id="GO:0003677">
    <property type="term" value="F:DNA binding"/>
    <property type="evidence" value="ECO:0007669"/>
    <property type="project" value="UniProtKB-UniRule"/>
</dbReference>
<dbReference type="Proteomes" id="UP000252004">
    <property type="component" value="Chromosome"/>
</dbReference>
<evidence type="ECO:0000256" key="1">
    <source>
        <dbReference type="ARBA" id="ARBA00005820"/>
    </source>
</evidence>
<keyword evidence="4 6" id="KW-0238">DNA-binding</keyword>
<keyword evidence="3" id="KW-0805">Transcription regulation</keyword>
<evidence type="ECO:0000259" key="8">
    <source>
        <dbReference type="PROSITE" id="PS51755"/>
    </source>
</evidence>
<keyword evidence="2" id="KW-0902">Two-component regulatory system</keyword>
<feature type="region of interest" description="Disordered" evidence="7">
    <location>
        <begin position="1"/>
        <end position="23"/>
    </location>
</feature>
<dbReference type="Gene3D" id="1.10.10.10">
    <property type="entry name" value="Winged helix-like DNA-binding domain superfamily/Winged helix DNA-binding domain"/>
    <property type="match status" value="1"/>
</dbReference>
<evidence type="ECO:0000313" key="10">
    <source>
        <dbReference type="Proteomes" id="UP000252004"/>
    </source>
</evidence>
<dbReference type="Gene3D" id="3.40.50.300">
    <property type="entry name" value="P-loop containing nucleotide triphosphate hydrolases"/>
    <property type="match status" value="1"/>
</dbReference>
<dbReference type="InterPro" id="IPR016032">
    <property type="entry name" value="Sig_transdc_resp-reg_C-effctor"/>
</dbReference>
<comment type="similarity">
    <text evidence="1">Belongs to the AfsR/DnrI/RedD regulatory family.</text>
</comment>
<dbReference type="GO" id="GO:0006355">
    <property type="term" value="P:regulation of DNA-templated transcription"/>
    <property type="evidence" value="ECO:0007669"/>
    <property type="project" value="InterPro"/>
</dbReference>
<dbReference type="SUPFAM" id="SSF46894">
    <property type="entry name" value="C-terminal effector domain of the bipartite response regulators"/>
    <property type="match status" value="1"/>
</dbReference>
<dbReference type="CDD" id="cd15831">
    <property type="entry name" value="BTAD"/>
    <property type="match status" value="1"/>
</dbReference>
<evidence type="ECO:0000256" key="6">
    <source>
        <dbReference type="PROSITE-ProRule" id="PRU01091"/>
    </source>
</evidence>
<evidence type="ECO:0000313" key="9">
    <source>
        <dbReference type="EMBL" id="AXE24996.1"/>
    </source>
</evidence>
<dbReference type="SUPFAM" id="SSF48452">
    <property type="entry name" value="TPR-like"/>
    <property type="match status" value="1"/>
</dbReference>
<evidence type="ECO:0000256" key="3">
    <source>
        <dbReference type="ARBA" id="ARBA00023015"/>
    </source>
</evidence>
<dbReference type="SMART" id="SM01043">
    <property type="entry name" value="BTAD"/>
    <property type="match status" value="1"/>
</dbReference>
<feature type="compositionally biased region" description="Pro residues" evidence="7">
    <location>
        <begin position="277"/>
        <end position="292"/>
    </location>
</feature>
<dbReference type="EMBL" id="CP030862">
    <property type="protein sequence ID" value="AXE24996.1"/>
    <property type="molecule type" value="Genomic_DNA"/>
</dbReference>
<dbReference type="SMART" id="SM00862">
    <property type="entry name" value="Trans_reg_C"/>
    <property type="match status" value="1"/>
</dbReference>
<dbReference type="InterPro" id="IPR001867">
    <property type="entry name" value="OmpR/PhoB-type_DNA-bd"/>
</dbReference>
<dbReference type="Gene3D" id="1.25.40.10">
    <property type="entry name" value="Tetratricopeptide repeat domain"/>
    <property type="match status" value="1"/>
</dbReference>
<feature type="region of interest" description="Disordered" evidence="7">
    <location>
        <begin position="272"/>
        <end position="301"/>
    </location>
</feature>
<dbReference type="InterPro" id="IPR027417">
    <property type="entry name" value="P-loop_NTPase"/>
</dbReference>
<protein>
    <recommendedName>
        <fullName evidence="8">OmpR/PhoB-type domain-containing protein</fullName>
    </recommendedName>
</protein>